<keyword evidence="8" id="KW-0732">Signal</keyword>
<evidence type="ECO:0000256" key="5">
    <source>
        <dbReference type="ARBA" id="ARBA00022588"/>
    </source>
</evidence>
<organism evidence="10 11">
    <name type="scientific">Drosophila madeirensis</name>
    <name type="common">Fruit fly</name>
    <dbReference type="NCBI Taxonomy" id="30013"/>
    <lineage>
        <taxon>Eukaryota</taxon>
        <taxon>Metazoa</taxon>
        <taxon>Ecdysozoa</taxon>
        <taxon>Arthropoda</taxon>
        <taxon>Hexapoda</taxon>
        <taxon>Insecta</taxon>
        <taxon>Pterygota</taxon>
        <taxon>Neoptera</taxon>
        <taxon>Endopterygota</taxon>
        <taxon>Diptera</taxon>
        <taxon>Brachycera</taxon>
        <taxon>Muscomorpha</taxon>
        <taxon>Ephydroidea</taxon>
        <taxon>Drosophilidae</taxon>
        <taxon>Drosophila</taxon>
        <taxon>Sophophora</taxon>
    </lineage>
</organism>
<accession>A0AAU9GBF6</accession>
<dbReference type="Proteomes" id="UP001500889">
    <property type="component" value="Chromosome E"/>
</dbReference>
<evidence type="ECO:0000256" key="8">
    <source>
        <dbReference type="SAM" id="SignalP"/>
    </source>
</evidence>
<comment type="similarity">
    <text evidence="2">Belongs to the attacin/sarcotoxin-2 family.</text>
</comment>
<feature type="signal peptide" evidence="8">
    <location>
        <begin position="1"/>
        <end position="23"/>
    </location>
</feature>
<gene>
    <name evidence="10" type="ORF">DMAD_04572</name>
</gene>
<protein>
    <submittedName>
        <fullName evidence="10">Diptericin-A</fullName>
    </submittedName>
</protein>
<dbReference type="GO" id="GO:0005576">
    <property type="term" value="C:extracellular region"/>
    <property type="evidence" value="ECO:0007669"/>
    <property type="project" value="UniProtKB-SubCell"/>
</dbReference>
<evidence type="ECO:0000256" key="4">
    <source>
        <dbReference type="ARBA" id="ARBA00022529"/>
    </source>
</evidence>
<keyword evidence="4" id="KW-0929">Antimicrobial</keyword>
<dbReference type="InterPro" id="IPR005521">
    <property type="entry name" value="Attacin_C"/>
</dbReference>
<evidence type="ECO:0000256" key="1">
    <source>
        <dbReference type="ARBA" id="ARBA00004613"/>
    </source>
</evidence>
<comment type="subcellular location">
    <subcellularLocation>
        <location evidence="1">Secreted</location>
    </subcellularLocation>
</comment>
<evidence type="ECO:0000256" key="7">
    <source>
        <dbReference type="ARBA" id="ARBA00023022"/>
    </source>
</evidence>
<keyword evidence="7" id="KW-0044">Antibiotic</keyword>
<name>A0AAU9GBF6_DROMD</name>
<dbReference type="GO" id="GO:0042742">
    <property type="term" value="P:defense response to bacterium"/>
    <property type="evidence" value="ECO:0007669"/>
    <property type="project" value="UniProtKB-KW"/>
</dbReference>
<sequence>MEFKASFLLLSLACACACICVAAYPDPLAYALEDEPNLVYMEPLEFFPDDIDVEMDHPRVRRQWQLQGGGGGGPRQGIDLSLSGRAPVWQSQNGRHSVDATGQYAQHLGGPYGNSRPQFGVGGQYTFRF</sequence>
<evidence type="ECO:0000256" key="3">
    <source>
        <dbReference type="ARBA" id="ARBA00022525"/>
    </source>
</evidence>
<keyword evidence="3" id="KW-0964">Secreted</keyword>
<keyword evidence="6" id="KW-0391">Immunity</keyword>
<feature type="chain" id="PRO_5044020927" evidence="8">
    <location>
        <begin position="24"/>
        <end position="129"/>
    </location>
</feature>
<proteinExistence type="inferred from homology"/>
<dbReference type="GO" id="GO:0045087">
    <property type="term" value="P:innate immune response"/>
    <property type="evidence" value="ECO:0007669"/>
    <property type="project" value="UniProtKB-KW"/>
</dbReference>
<evidence type="ECO:0000313" key="10">
    <source>
        <dbReference type="EMBL" id="BFG05965.1"/>
    </source>
</evidence>
<feature type="domain" description="Attacin C-terminal" evidence="9">
    <location>
        <begin position="79"/>
        <end position="129"/>
    </location>
</feature>
<evidence type="ECO:0000313" key="11">
    <source>
        <dbReference type="Proteomes" id="UP001500889"/>
    </source>
</evidence>
<evidence type="ECO:0000256" key="2">
    <source>
        <dbReference type="ARBA" id="ARBA00007550"/>
    </source>
</evidence>
<dbReference type="Pfam" id="PF03769">
    <property type="entry name" value="Attacin_C"/>
    <property type="match status" value="1"/>
</dbReference>
<dbReference type="AlphaFoldDB" id="A0AAU9GBF6"/>
<evidence type="ECO:0000259" key="9">
    <source>
        <dbReference type="Pfam" id="PF03769"/>
    </source>
</evidence>
<evidence type="ECO:0000256" key="6">
    <source>
        <dbReference type="ARBA" id="ARBA00022859"/>
    </source>
</evidence>
<keyword evidence="5" id="KW-0399">Innate immunity</keyword>
<dbReference type="PROSITE" id="PS51257">
    <property type="entry name" value="PROKAR_LIPOPROTEIN"/>
    <property type="match status" value="1"/>
</dbReference>
<dbReference type="EMBL" id="AP029267">
    <property type="protein sequence ID" value="BFG05965.1"/>
    <property type="molecule type" value="Genomic_DNA"/>
</dbReference>
<keyword evidence="11" id="KW-1185">Reference proteome</keyword>
<reference evidence="10 11" key="1">
    <citation type="submission" date="2024-02" db="EMBL/GenBank/DDBJ databases">
        <title>A chromosome-level genome assembly of Drosophila madeirensis, a fruit fly species endemic to Madeira island.</title>
        <authorList>
            <person name="Tomihara K."/>
            <person name="Llopart A."/>
            <person name="Yamamoto D."/>
        </authorList>
    </citation>
    <scope>NUCLEOTIDE SEQUENCE [LARGE SCALE GENOMIC DNA]</scope>
    <source>
        <strain evidence="10 11">RF1</strain>
    </source>
</reference>